<dbReference type="VEuPathDB" id="VectorBase:CSON015436"/>
<dbReference type="EMBL" id="UFQT01000097">
    <property type="protein sequence ID" value="SSX19761.1"/>
    <property type="molecule type" value="Genomic_DNA"/>
</dbReference>
<evidence type="ECO:0000313" key="3">
    <source>
        <dbReference type="EMBL" id="SSX19761.1"/>
    </source>
</evidence>
<dbReference type="EMBL" id="UFQS01000097">
    <property type="protein sequence ID" value="SSW99381.1"/>
    <property type="molecule type" value="Genomic_DNA"/>
</dbReference>
<feature type="compositionally biased region" description="Basic and acidic residues" evidence="1">
    <location>
        <begin position="8"/>
        <end position="24"/>
    </location>
</feature>
<evidence type="ECO:0000256" key="1">
    <source>
        <dbReference type="SAM" id="MobiDB-lite"/>
    </source>
</evidence>
<accession>A0A336K4K0</accession>
<feature type="compositionally biased region" description="Low complexity" evidence="1">
    <location>
        <begin position="32"/>
        <end position="41"/>
    </location>
</feature>
<feature type="region of interest" description="Disordered" evidence="1">
    <location>
        <begin position="1"/>
        <end position="41"/>
    </location>
</feature>
<dbReference type="AlphaFoldDB" id="A0A336K4K0"/>
<evidence type="ECO:0000313" key="2">
    <source>
        <dbReference type="EMBL" id="SSW99381.1"/>
    </source>
</evidence>
<reference evidence="2" key="1">
    <citation type="submission" date="2018-04" db="EMBL/GenBank/DDBJ databases">
        <authorList>
            <person name="Go L.Y."/>
            <person name="Mitchell J.A."/>
        </authorList>
    </citation>
    <scope>NUCLEOTIDE SEQUENCE</scope>
    <source>
        <tissue evidence="2">Whole organism</tissue>
    </source>
</reference>
<gene>
    <name evidence="2" type="primary">CSON015436</name>
</gene>
<organism evidence="2">
    <name type="scientific">Culicoides sonorensis</name>
    <name type="common">Biting midge</name>
    <dbReference type="NCBI Taxonomy" id="179676"/>
    <lineage>
        <taxon>Eukaryota</taxon>
        <taxon>Metazoa</taxon>
        <taxon>Ecdysozoa</taxon>
        <taxon>Arthropoda</taxon>
        <taxon>Hexapoda</taxon>
        <taxon>Insecta</taxon>
        <taxon>Pterygota</taxon>
        <taxon>Neoptera</taxon>
        <taxon>Endopterygota</taxon>
        <taxon>Diptera</taxon>
        <taxon>Nematocera</taxon>
        <taxon>Chironomoidea</taxon>
        <taxon>Ceratopogonidae</taxon>
        <taxon>Ceratopogoninae</taxon>
        <taxon>Culicoides</taxon>
        <taxon>Monoculicoides</taxon>
    </lineage>
</organism>
<feature type="compositionally biased region" description="Polar residues" evidence="1">
    <location>
        <begin position="81"/>
        <end position="93"/>
    </location>
</feature>
<feature type="region of interest" description="Disordered" evidence="1">
    <location>
        <begin position="81"/>
        <end position="100"/>
    </location>
</feature>
<sequence length="244" mass="27241">MAPIVCTEESRVERSTSSNDHDNSNRQICENSSTSSLSVSSSASTYSVIMHNGGRIRRNFSKAASPYFIPISNQKDKIISTNNHCENSNSSMDSEFANDDNERKLALQEATNRRENRSASVSSSSGCSSIMEESLQSASCRCNSLHTSDYDEEDCESQEDSAISPNSVLSAISYKHCRGNKRLSSKHLSNARNSKSLVEIAMRTIKLMQRNQELQNKLYQLQQETNCFIRSVMANPENKNLQKS</sequence>
<reference evidence="3" key="2">
    <citation type="submission" date="2018-07" db="EMBL/GenBank/DDBJ databases">
        <authorList>
            <person name="Quirk P.G."/>
            <person name="Krulwich T.A."/>
        </authorList>
    </citation>
    <scope>NUCLEOTIDE SEQUENCE</scope>
</reference>
<protein>
    <submittedName>
        <fullName evidence="2">CSON015436 protein</fullName>
    </submittedName>
</protein>
<name>A0A336K4K0_CULSO</name>
<proteinExistence type="predicted"/>